<reference evidence="3" key="3">
    <citation type="journal article" date="2017" name="Nature">
        <title>Genome sequence of the progenitor of the wheat D genome Aegilops tauschii.</title>
        <authorList>
            <person name="Luo M.C."/>
            <person name="Gu Y.Q."/>
            <person name="Puiu D."/>
            <person name="Wang H."/>
            <person name="Twardziok S.O."/>
            <person name="Deal K.R."/>
            <person name="Huo N."/>
            <person name="Zhu T."/>
            <person name="Wang L."/>
            <person name="Wang Y."/>
            <person name="McGuire P.E."/>
            <person name="Liu S."/>
            <person name="Long H."/>
            <person name="Ramasamy R.K."/>
            <person name="Rodriguez J.C."/>
            <person name="Van S.L."/>
            <person name="Yuan L."/>
            <person name="Wang Z."/>
            <person name="Xia Z."/>
            <person name="Xiao L."/>
            <person name="Anderson O.D."/>
            <person name="Ouyang S."/>
            <person name="Liang Y."/>
            <person name="Zimin A.V."/>
            <person name="Pertea G."/>
            <person name="Qi P."/>
            <person name="Bennetzen J.L."/>
            <person name="Dai X."/>
            <person name="Dawson M.W."/>
            <person name="Muller H.G."/>
            <person name="Kugler K."/>
            <person name="Rivarola-Duarte L."/>
            <person name="Spannagl M."/>
            <person name="Mayer K.F.X."/>
            <person name="Lu F.H."/>
            <person name="Bevan M.W."/>
            <person name="Leroy P."/>
            <person name="Li P."/>
            <person name="You F.M."/>
            <person name="Sun Q."/>
            <person name="Liu Z."/>
            <person name="Lyons E."/>
            <person name="Wicker T."/>
            <person name="Salzberg S.L."/>
            <person name="Devos K.M."/>
            <person name="Dvorak J."/>
        </authorList>
    </citation>
    <scope>NUCLEOTIDE SEQUENCE [LARGE SCALE GENOMIC DNA]</scope>
    <source>
        <strain evidence="3">cv. AL8/78</strain>
    </source>
</reference>
<accession>A0A453P2Q1</accession>
<dbReference type="Gene3D" id="2.40.50.140">
    <property type="entry name" value="Nucleic acid-binding proteins"/>
    <property type="match status" value="1"/>
</dbReference>
<dbReference type="Gramene" id="AET6Gv20584400.2">
    <property type="protein sequence ID" value="AET6Gv20584400.2"/>
    <property type="gene ID" value="AET6Gv20584400"/>
</dbReference>
<evidence type="ECO:0000313" key="4">
    <source>
        <dbReference type="Proteomes" id="UP000015105"/>
    </source>
</evidence>
<dbReference type="InterPro" id="IPR012340">
    <property type="entry name" value="NA-bd_OB-fold"/>
</dbReference>
<reference evidence="4" key="1">
    <citation type="journal article" date="2014" name="Science">
        <title>Ancient hybridizations among the ancestral genomes of bread wheat.</title>
        <authorList>
            <consortium name="International Wheat Genome Sequencing Consortium,"/>
            <person name="Marcussen T."/>
            <person name="Sandve S.R."/>
            <person name="Heier L."/>
            <person name="Spannagl M."/>
            <person name="Pfeifer M."/>
            <person name="Jakobsen K.S."/>
            <person name="Wulff B.B."/>
            <person name="Steuernagel B."/>
            <person name="Mayer K.F."/>
            <person name="Olsen O.A."/>
        </authorList>
    </citation>
    <scope>NUCLEOTIDE SEQUENCE [LARGE SCALE GENOMIC DNA]</scope>
    <source>
        <strain evidence="4">cv. AL8/78</strain>
    </source>
</reference>
<keyword evidence="1" id="KW-0472">Membrane</keyword>
<dbReference type="PANTHER" id="PTHR47165:SF3">
    <property type="entry name" value="RETROTRANSPOSON-LIKE PROTEIN"/>
    <property type="match status" value="1"/>
</dbReference>
<reference evidence="3" key="5">
    <citation type="journal article" date="2021" name="G3 (Bethesda)">
        <title>Aegilops tauschii genome assembly Aet v5.0 features greater sequence contiguity and improved annotation.</title>
        <authorList>
            <person name="Wang L."/>
            <person name="Zhu T."/>
            <person name="Rodriguez J.C."/>
            <person name="Deal K.R."/>
            <person name="Dubcovsky J."/>
            <person name="McGuire P.E."/>
            <person name="Lux T."/>
            <person name="Spannagl M."/>
            <person name="Mayer K.F.X."/>
            <person name="Baldrich P."/>
            <person name="Meyers B.C."/>
            <person name="Huo N."/>
            <person name="Gu Y.Q."/>
            <person name="Zhou H."/>
            <person name="Devos K.M."/>
            <person name="Bennetzen J.L."/>
            <person name="Unver T."/>
            <person name="Budak H."/>
            <person name="Gulick P.J."/>
            <person name="Galiba G."/>
            <person name="Kalapos B."/>
            <person name="Nelson D.R."/>
            <person name="Li P."/>
            <person name="You F.M."/>
            <person name="Luo M.C."/>
            <person name="Dvorak J."/>
        </authorList>
    </citation>
    <scope>NUCLEOTIDE SEQUENCE [LARGE SCALE GENOMIC DNA]</scope>
    <source>
        <strain evidence="3">cv. AL8/78</strain>
    </source>
</reference>
<evidence type="ECO:0000256" key="1">
    <source>
        <dbReference type="SAM" id="Phobius"/>
    </source>
</evidence>
<evidence type="ECO:0000259" key="2">
    <source>
        <dbReference type="Pfam" id="PF02721"/>
    </source>
</evidence>
<name>A0A453P2Q1_AEGTS</name>
<dbReference type="InterPro" id="IPR003871">
    <property type="entry name" value="RFA1B/D_OB_1st"/>
</dbReference>
<reference evidence="3" key="4">
    <citation type="submission" date="2019-03" db="UniProtKB">
        <authorList>
            <consortium name="EnsemblPlants"/>
        </authorList>
    </citation>
    <scope>IDENTIFICATION</scope>
</reference>
<proteinExistence type="predicted"/>
<dbReference type="Proteomes" id="UP000015105">
    <property type="component" value="Chromosome 6D"/>
</dbReference>
<reference evidence="4" key="2">
    <citation type="journal article" date="2017" name="Nat. Plants">
        <title>The Aegilops tauschii genome reveals multiple impacts of transposons.</title>
        <authorList>
            <person name="Zhao G."/>
            <person name="Zou C."/>
            <person name="Li K."/>
            <person name="Wang K."/>
            <person name="Li T."/>
            <person name="Gao L."/>
            <person name="Zhang X."/>
            <person name="Wang H."/>
            <person name="Yang Z."/>
            <person name="Liu X."/>
            <person name="Jiang W."/>
            <person name="Mao L."/>
            <person name="Kong X."/>
            <person name="Jiao Y."/>
            <person name="Jia J."/>
        </authorList>
    </citation>
    <scope>NUCLEOTIDE SEQUENCE [LARGE SCALE GENOMIC DNA]</scope>
    <source>
        <strain evidence="4">cv. AL8/78</strain>
    </source>
</reference>
<dbReference type="EnsemblPlants" id="AET6Gv20584400.2">
    <property type="protein sequence ID" value="AET6Gv20584400.2"/>
    <property type="gene ID" value="AET6Gv20584400"/>
</dbReference>
<feature type="transmembrane region" description="Helical" evidence="1">
    <location>
        <begin position="96"/>
        <end position="118"/>
    </location>
</feature>
<dbReference type="AlphaFoldDB" id="A0A453P2Q1"/>
<keyword evidence="1" id="KW-0812">Transmembrane</keyword>
<keyword evidence="4" id="KW-1185">Reference proteome</keyword>
<dbReference type="Pfam" id="PF02721">
    <property type="entry name" value="DUF223"/>
    <property type="match status" value="1"/>
</dbReference>
<evidence type="ECO:0000313" key="3">
    <source>
        <dbReference type="EnsemblPlants" id="AET6Gv20584400.2"/>
    </source>
</evidence>
<keyword evidence="1" id="KW-1133">Transmembrane helix</keyword>
<protein>
    <recommendedName>
        <fullName evidence="2">Replication protein A 70 kDa DNA-binding subunit B/D first OB fold domain-containing protein</fullName>
    </recommendedName>
</protein>
<dbReference type="SUPFAM" id="SSF50249">
    <property type="entry name" value="Nucleic acid-binding proteins"/>
    <property type="match status" value="1"/>
</dbReference>
<feature type="domain" description="Replication protein A 70 kDa DNA-binding subunit B/D first OB fold" evidence="2">
    <location>
        <begin position="1"/>
        <end position="65"/>
    </location>
</feature>
<sequence length="119" mass="13738">MILLDEEGTMIHGKVMKHMVNKFRPLIQVGLVYMIANFKVTSAMNFRPVESEKVLNFLHTTKIQEIRGQKNIKIAEQSFTFCTVEVLSTRDSQKMFLSGMIIFVSNINFHVLCILIPLY</sequence>
<dbReference type="CDD" id="cd04480">
    <property type="entry name" value="RPA1_DBD_A_like"/>
    <property type="match status" value="1"/>
</dbReference>
<organism evidence="3 4">
    <name type="scientific">Aegilops tauschii subsp. strangulata</name>
    <name type="common">Goatgrass</name>
    <dbReference type="NCBI Taxonomy" id="200361"/>
    <lineage>
        <taxon>Eukaryota</taxon>
        <taxon>Viridiplantae</taxon>
        <taxon>Streptophyta</taxon>
        <taxon>Embryophyta</taxon>
        <taxon>Tracheophyta</taxon>
        <taxon>Spermatophyta</taxon>
        <taxon>Magnoliopsida</taxon>
        <taxon>Liliopsida</taxon>
        <taxon>Poales</taxon>
        <taxon>Poaceae</taxon>
        <taxon>BOP clade</taxon>
        <taxon>Pooideae</taxon>
        <taxon>Triticodae</taxon>
        <taxon>Triticeae</taxon>
        <taxon>Triticinae</taxon>
        <taxon>Aegilops</taxon>
    </lineage>
</organism>
<dbReference type="PANTHER" id="PTHR47165">
    <property type="entry name" value="OS03G0429900 PROTEIN"/>
    <property type="match status" value="1"/>
</dbReference>